<accession>A0A0A0HTP7</accession>
<dbReference type="HOGENOM" id="CLU_007558_1_0_5"/>
<name>A0A0A0HTP7_9RHOB</name>
<reference evidence="2 3" key="1">
    <citation type="submission" date="2013-01" db="EMBL/GenBank/DDBJ databases">
        <authorList>
            <person name="Fiebig A."/>
            <person name="Goeker M."/>
            <person name="Klenk H.-P.P."/>
        </authorList>
    </citation>
    <scope>NUCLEOTIDE SEQUENCE [LARGE SCALE GENOMIC DNA]</scope>
    <source>
        <strain evidence="2 3">DSM 17069</strain>
    </source>
</reference>
<dbReference type="Pfam" id="PF06082">
    <property type="entry name" value="YjbH"/>
    <property type="match status" value="1"/>
</dbReference>
<comment type="caution">
    <text evidence="2">The sequence shown here is derived from an EMBL/GenBank/DDBJ whole genome shotgun (WGS) entry which is preliminary data.</text>
</comment>
<feature type="signal peptide" evidence="1">
    <location>
        <begin position="1"/>
        <end position="23"/>
    </location>
</feature>
<dbReference type="AlphaFoldDB" id="A0A0A0HTP7"/>
<dbReference type="RefSeq" id="WP_052115468.1">
    <property type="nucleotide sequence ID" value="NZ_KN293991.1"/>
</dbReference>
<dbReference type="InterPro" id="IPR010344">
    <property type="entry name" value="YbjH"/>
</dbReference>
<keyword evidence="2" id="KW-0449">Lipoprotein</keyword>
<evidence type="ECO:0000313" key="2">
    <source>
        <dbReference type="EMBL" id="KGM89989.1"/>
    </source>
</evidence>
<organism evidence="2 3">
    <name type="scientific">Roseovarius mucosus DSM 17069</name>
    <dbReference type="NCBI Taxonomy" id="1288298"/>
    <lineage>
        <taxon>Bacteria</taxon>
        <taxon>Pseudomonadati</taxon>
        <taxon>Pseudomonadota</taxon>
        <taxon>Alphaproteobacteria</taxon>
        <taxon>Rhodobacterales</taxon>
        <taxon>Roseobacteraceae</taxon>
        <taxon>Roseovarius</taxon>
    </lineage>
</organism>
<dbReference type="OrthoDB" id="19542at2"/>
<dbReference type="EMBL" id="AONH01000001">
    <property type="protein sequence ID" value="KGM89989.1"/>
    <property type="molecule type" value="Genomic_DNA"/>
</dbReference>
<dbReference type="Proteomes" id="UP000030021">
    <property type="component" value="Unassembled WGS sequence"/>
</dbReference>
<feature type="chain" id="PRO_5001963492" evidence="1">
    <location>
        <begin position="24"/>
        <end position="706"/>
    </location>
</feature>
<sequence>MTIRLRNILGAVAILTGATGASANDLVTTITNNYGTPGGLIDMPTAEMAPDAQLSTTVAYFDGFSKTTLSFQVAPWLTGSFRYSGTRDLTPQFDTFYDRSFDLRFRLFKETEYSPAIAVGLQDFLGTGVLGAEYIVATKSVGSRLRVTAGLGWGRLGSNNAIGGFGTRTPFNFAGVGTGGDVSISNWFKGDIGLFGGFSYDVTDKLAFALEYSSDSYDTERRAGIFEQSTAVNASLTYKLAQDANVRAYVLHGEEIGVNFTIGINPRGMPIPGGLEAAPLPVAVRDPDAARDLGWADQPAARAQVAKSLDETLALDEIDLIRLRLEGRAAYVGIQNETYDRTSQALGRTVRAMTRALPASIEDFHVTLYAKGIPASTVSFSRTDIERLEHKASDEALAAATFRDSLRFGNLPEPLPGKFPRYGWSIYPFTRVSLFDPDEPLRFDVALRVQGQAELGRGWMARAATSVKLFGNLDQSNRFSNSRIPRVRSDAARYAQSDAPRVDWLTLSKYQRLAPDYYGRITLGYLEQMYAGVSTEVLWRPVDSRIAIGAELNYVRPRDFDGDFGLRDSNTLSGTIPDFNGHASVYYDFGGGYHAQVDAGRYLAGDWGVTIGFDREFANGWKVGAFATKTDVSAQDFGEGSFDKGIRITAPISWLFGKPTQQAPTAVIRPLTRDGGARVNVTGRLYETIRNSHERDTVASWGKFWR</sequence>
<evidence type="ECO:0000256" key="1">
    <source>
        <dbReference type="SAM" id="SignalP"/>
    </source>
</evidence>
<dbReference type="eggNOG" id="COG3637">
    <property type="taxonomic scope" value="Bacteria"/>
</dbReference>
<evidence type="ECO:0000313" key="3">
    <source>
        <dbReference type="Proteomes" id="UP000030021"/>
    </source>
</evidence>
<dbReference type="STRING" id="215743.ROSMUCSMR3_01689"/>
<dbReference type="PATRIC" id="fig|1288298.3.peg.588"/>
<gene>
    <name evidence="2" type="ORF">rosmuc_00587</name>
</gene>
<protein>
    <submittedName>
        <fullName evidence="2">Bacterial putative lipoprotein</fullName>
    </submittedName>
</protein>
<keyword evidence="1" id="KW-0732">Signal</keyword>
<proteinExistence type="predicted"/>